<sequence length="54" mass="6351">MTIHRDLHHVGITVRDLDESLAWYEHVFGLRPAFVYFTDPNGVTLELFQENRHG</sequence>
<protein>
    <recommendedName>
        <fullName evidence="1">VOC domain-containing protein</fullName>
    </recommendedName>
</protein>
<dbReference type="SUPFAM" id="SSF54593">
    <property type="entry name" value="Glyoxalase/Bleomycin resistance protein/Dihydroxybiphenyl dioxygenase"/>
    <property type="match status" value="1"/>
</dbReference>
<keyword evidence="3" id="KW-1185">Reference proteome</keyword>
<gene>
    <name evidence="2" type="ORF">FL583_19425</name>
</gene>
<reference evidence="2 3" key="1">
    <citation type="submission" date="2019-07" db="EMBL/GenBank/DDBJ databases">
        <title>Cryptosporangium phraense sp. nov., isolated from plant litter.</title>
        <authorList>
            <person name="Suriyachadkun C."/>
        </authorList>
    </citation>
    <scope>NUCLEOTIDE SEQUENCE [LARGE SCALE GENOMIC DNA]</scope>
    <source>
        <strain evidence="2 3">A-T 5661</strain>
    </source>
</reference>
<evidence type="ECO:0000313" key="2">
    <source>
        <dbReference type="EMBL" id="TQS43404.1"/>
    </source>
</evidence>
<accession>A0A545AQ29</accession>
<dbReference type="EMBL" id="VIRS01000013">
    <property type="protein sequence ID" value="TQS43404.1"/>
    <property type="molecule type" value="Genomic_DNA"/>
</dbReference>
<name>A0A545AQ29_9ACTN</name>
<dbReference type="OrthoDB" id="317332at2"/>
<dbReference type="Gene3D" id="3.10.180.10">
    <property type="entry name" value="2,3-Dihydroxybiphenyl 1,2-Dioxygenase, domain 1"/>
    <property type="match status" value="1"/>
</dbReference>
<dbReference type="InterPro" id="IPR029068">
    <property type="entry name" value="Glyas_Bleomycin-R_OHBP_Dase"/>
</dbReference>
<evidence type="ECO:0000313" key="3">
    <source>
        <dbReference type="Proteomes" id="UP000317982"/>
    </source>
</evidence>
<comment type="caution">
    <text evidence="2">The sequence shown here is derived from an EMBL/GenBank/DDBJ whole genome shotgun (WGS) entry which is preliminary data.</text>
</comment>
<dbReference type="Pfam" id="PF00903">
    <property type="entry name" value="Glyoxalase"/>
    <property type="match status" value="1"/>
</dbReference>
<dbReference type="PROSITE" id="PS51819">
    <property type="entry name" value="VOC"/>
    <property type="match status" value="1"/>
</dbReference>
<dbReference type="RefSeq" id="WP_142706102.1">
    <property type="nucleotide sequence ID" value="NZ_VIRS01000013.1"/>
</dbReference>
<dbReference type="AlphaFoldDB" id="A0A545AQ29"/>
<dbReference type="InParanoid" id="A0A545AQ29"/>
<proteinExistence type="predicted"/>
<dbReference type="InterPro" id="IPR004360">
    <property type="entry name" value="Glyas_Fos-R_dOase_dom"/>
</dbReference>
<feature type="domain" description="VOC" evidence="1">
    <location>
        <begin position="6"/>
        <end position="54"/>
    </location>
</feature>
<dbReference type="Proteomes" id="UP000317982">
    <property type="component" value="Unassembled WGS sequence"/>
</dbReference>
<organism evidence="2 3">
    <name type="scientific">Cryptosporangium phraense</name>
    <dbReference type="NCBI Taxonomy" id="2593070"/>
    <lineage>
        <taxon>Bacteria</taxon>
        <taxon>Bacillati</taxon>
        <taxon>Actinomycetota</taxon>
        <taxon>Actinomycetes</taxon>
        <taxon>Cryptosporangiales</taxon>
        <taxon>Cryptosporangiaceae</taxon>
        <taxon>Cryptosporangium</taxon>
    </lineage>
</organism>
<evidence type="ECO:0000259" key="1">
    <source>
        <dbReference type="PROSITE" id="PS51819"/>
    </source>
</evidence>
<dbReference type="InterPro" id="IPR037523">
    <property type="entry name" value="VOC_core"/>
</dbReference>